<reference evidence="6 7" key="3">
    <citation type="journal article" date="2020" name="Int. J. Syst. Evol. Microbiol.">
        <title>Corynebacterium silvaticum sp. nov., a unique group of NTTB corynebacteria in wild boar and roe deer.</title>
        <authorList>
            <person name="Dangel A."/>
            <person name="Berger A."/>
            <person name="Rau J."/>
            <person name="Eisenberg T."/>
            <person name="Kampfer P."/>
            <person name="Margos G."/>
            <person name="Contzen M."/>
            <person name="Busse H.J."/>
            <person name="Konrad R."/>
            <person name="Peters M."/>
            <person name="Sting R."/>
            <person name="Sing A."/>
        </authorList>
    </citation>
    <scope>NUCLEOTIDE SEQUENCE [LARGE SCALE GENOMIC DNA]</scope>
    <source>
        <strain evidence="6 7">PO100/5</strain>
    </source>
</reference>
<feature type="transmembrane region" description="Helical" evidence="5">
    <location>
        <begin position="178"/>
        <end position="206"/>
    </location>
</feature>
<evidence type="ECO:0000313" key="7">
    <source>
        <dbReference type="Proteomes" id="UP000195652"/>
    </source>
</evidence>
<feature type="transmembrane region" description="Helical" evidence="5">
    <location>
        <begin position="7"/>
        <end position="24"/>
    </location>
</feature>
<dbReference type="KEGG" id="csil:CBE74_05475"/>
<dbReference type="PANTHER" id="PTHR43376">
    <property type="entry name" value="OLIGOPEPTIDE TRANSPORT SYSTEM PERMEASE PROTEIN"/>
    <property type="match status" value="1"/>
</dbReference>
<name>A0A7Y4P821_9CORY</name>
<feature type="transmembrane region" description="Helical" evidence="5">
    <location>
        <begin position="133"/>
        <end position="158"/>
    </location>
</feature>
<evidence type="ECO:0000256" key="4">
    <source>
        <dbReference type="ARBA" id="ARBA00023136"/>
    </source>
</evidence>
<keyword evidence="4 5" id="KW-0472">Membrane</keyword>
<keyword evidence="5" id="KW-0813">Transport</keyword>
<dbReference type="InterPro" id="IPR035906">
    <property type="entry name" value="MetI-like_sf"/>
</dbReference>
<reference evidence="6 7" key="2">
    <citation type="journal article" date="2020" name="Antonie Van Leeuwenhoek">
        <title>Phylogenomic characterisation of a novel corynebacterial species pathogenic to animals.</title>
        <authorList>
            <person name="Moller J."/>
            <person name="Musella L."/>
            <person name="Melnikov V."/>
            <person name="Geissdorfer W."/>
            <person name="Burkovski A."/>
            <person name="Sangal V."/>
        </authorList>
    </citation>
    <scope>NUCLEOTIDE SEQUENCE [LARGE SCALE GENOMIC DNA]</scope>
    <source>
        <strain evidence="6 7">PO100/5</strain>
    </source>
</reference>
<dbReference type="Proteomes" id="UP000195652">
    <property type="component" value="Chromosome"/>
</dbReference>
<dbReference type="PROSITE" id="PS50928">
    <property type="entry name" value="ABC_TM1"/>
    <property type="match status" value="1"/>
</dbReference>
<reference evidence="6 7" key="4">
    <citation type="journal article" date="2020" name="PLoS ONE">
        <title>Taxonomic classification of strain PO100/5 shows a broader geographic distribution and genetic markers of the recently described Corynebacterium silvaticum.</title>
        <authorList>
            <person name="Viana M.V.C."/>
            <person name="Profeta R."/>
            <person name="da Silva A.L."/>
            <person name="Hurtado R."/>
            <person name="Cerqueira J.C."/>
            <person name="Ribeiro B.F.S."/>
            <person name="Almeida M.O."/>
            <person name="Morais-Rodrigues F."/>
            <person name="Soares S.C."/>
            <person name="Oliveira M."/>
            <person name="Tavares L."/>
            <person name="Figueiredo H."/>
            <person name="Wattam A.R."/>
            <person name="Barh D."/>
            <person name="Ghosh P."/>
            <person name="Silva A."/>
            <person name="Azevedo V."/>
        </authorList>
    </citation>
    <scope>NUCLEOTIDE SEQUENCE [LARGE SCALE GENOMIC DNA]</scope>
    <source>
        <strain evidence="6 7">PO100/5</strain>
    </source>
</reference>
<proteinExistence type="inferred from homology"/>
<feature type="transmembrane region" description="Helical" evidence="5">
    <location>
        <begin position="91"/>
        <end position="113"/>
    </location>
</feature>
<evidence type="ECO:0000313" key="6">
    <source>
        <dbReference type="EMBL" id="ARU46027.1"/>
    </source>
</evidence>
<reference evidence="6 7" key="1">
    <citation type="journal article" date="2014" name="BMC Vet. Res.">
        <title>First report of Corynebacterium pseudotuberculosis from caseous lymphadenitis lesions in Black Alentejano pig (Sus scrofa domesticus).</title>
        <authorList>
            <person name="Oliveira M."/>
            <person name="Barroco C."/>
            <person name="Mottola C."/>
            <person name="Santos R."/>
            <person name="Lemsaddek A."/>
            <person name="Tavares L."/>
            <person name="Semedo-Lemsaddek T."/>
        </authorList>
    </citation>
    <scope>NUCLEOTIDE SEQUENCE [LARGE SCALE GENOMIC DNA]</scope>
    <source>
        <strain evidence="6 7">PO100/5</strain>
    </source>
</reference>
<gene>
    <name evidence="6" type="ORF">CBE74_05475</name>
</gene>
<dbReference type="OrthoDB" id="147639at2"/>
<feature type="transmembrane region" description="Helical" evidence="5">
    <location>
        <begin position="242"/>
        <end position="268"/>
    </location>
</feature>
<dbReference type="GO" id="GO:0055085">
    <property type="term" value="P:transmembrane transport"/>
    <property type="evidence" value="ECO:0007669"/>
    <property type="project" value="InterPro"/>
</dbReference>
<keyword evidence="7" id="KW-1185">Reference proteome</keyword>
<evidence type="ECO:0000256" key="3">
    <source>
        <dbReference type="ARBA" id="ARBA00022989"/>
    </source>
</evidence>
<comment type="subcellular location">
    <subcellularLocation>
        <location evidence="5">Cell membrane</location>
        <topology evidence="5">Multi-pass membrane protein</topology>
    </subcellularLocation>
    <subcellularLocation>
        <location evidence="1">Membrane</location>
        <topology evidence="1">Multi-pass membrane protein</topology>
    </subcellularLocation>
</comment>
<dbReference type="SUPFAM" id="SSF161098">
    <property type="entry name" value="MetI-like"/>
    <property type="match status" value="1"/>
</dbReference>
<dbReference type="CDD" id="cd06261">
    <property type="entry name" value="TM_PBP2"/>
    <property type="match status" value="1"/>
</dbReference>
<evidence type="ECO:0000256" key="5">
    <source>
        <dbReference type="RuleBase" id="RU363032"/>
    </source>
</evidence>
<comment type="similarity">
    <text evidence="5">Belongs to the binding-protein-dependent transport system permease family.</text>
</comment>
<keyword evidence="2 5" id="KW-0812">Transmembrane</keyword>
<dbReference type="PANTHER" id="PTHR43376:SF1">
    <property type="entry name" value="OLIGOPEPTIDE TRANSPORT SYSTEM PERMEASE PROTEIN"/>
    <property type="match status" value="1"/>
</dbReference>
<dbReference type="EMBL" id="CP021417">
    <property type="protein sequence ID" value="ARU46027.1"/>
    <property type="molecule type" value="Genomic_DNA"/>
</dbReference>
<feature type="transmembrane region" description="Helical" evidence="5">
    <location>
        <begin position="288"/>
        <end position="306"/>
    </location>
</feature>
<accession>A0A7Y4P821</accession>
<dbReference type="Pfam" id="PF00528">
    <property type="entry name" value="BPD_transp_1"/>
    <property type="match status" value="1"/>
</dbReference>
<dbReference type="InterPro" id="IPR000515">
    <property type="entry name" value="MetI-like"/>
</dbReference>
<sequence length="320" mass="36178">MHRNRSAYFYALVFIALLIVNFALPRFMPGSPLKHVAGDAVGELTAADRMNLLSAYGLDKPLWQQFFLYIRDFFTLNWGTSFAKKESITAILLRAAPWTLLLASANLLLSTFIGARLERRSALKRGEGKDRRYVVGAALMSSIPIFWVCIVLLSLFAAKWRLFPLGGAVDLWHKHSGIAWVVDVAHHLTLPLLAMVFGTIATYFIAMRQGTLRVINNSYVELARLRNISEDRVRRWYITRNVLTQVFTIFMIDVGYLFSGSLVVESVFSYPGLGQVMTEAVFNRDYPLIQSSFLAISLLVLASSYLSDRLYYRVNIGAEV</sequence>
<organism evidence="6 7">
    <name type="scientific">Corynebacterium silvaticum</name>
    <dbReference type="NCBI Taxonomy" id="2320431"/>
    <lineage>
        <taxon>Bacteria</taxon>
        <taxon>Bacillati</taxon>
        <taxon>Actinomycetota</taxon>
        <taxon>Actinomycetes</taxon>
        <taxon>Mycobacteriales</taxon>
        <taxon>Corynebacteriaceae</taxon>
        <taxon>Corynebacterium</taxon>
    </lineage>
</organism>
<dbReference type="GeneID" id="75007709"/>
<dbReference type="RefSeq" id="WP_087453849.1">
    <property type="nucleotide sequence ID" value="NZ_CP021417.2"/>
</dbReference>
<evidence type="ECO:0000256" key="2">
    <source>
        <dbReference type="ARBA" id="ARBA00022692"/>
    </source>
</evidence>
<dbReference type="AlphaFoldDB" id="A0A7Y4P821"/>
<keyword evidence="3 5" id="KW-1133">Transmembrane helix</keyword>
<evidence type="ECO:0000256" key="1">
    <source>
        <dbReference type="ARBA" id="ARBA00004141"/>
    </source>
</evidence>
<protein>
    <submittedName>
        <fullName evidence="6">ABC transporter permease</fullName>
    </submittedName>
</protein>
<dbReference type="GO" id="GO:0005886">
    <property type="term" value="C:plasma membrane"/>
    <property type="evidence" value="ECO:0007669"/>
    <property type="project" value="UniProtKB-SubCell"/>
</dbReference>
<dbReference type="Gene3D" id="1.10.3720.10">
    <property type="entry name" value="MetI-like"/>
    <property type="match status" value="1"/>
</dbReference>